<name>A0A3Q8EU82_9PROT</name>
<reference evidence="4 5" key="1">
    <citation type="journal article" date="2018" name="Parasitology">
        <title>The reduced genome of Candidatus Kinetoplastibacterium sorsogonicusi, the endosymbiont of Kentomonas sorsogonicus (Trypanosomatidae): loss of the haem-synthesis pathway.</title>
        <authorList>
            <person name="Silva F.M."/>
            <person name="Kostygov A.Y."/>
            <person name="Spodareva V.V."/>
            <person name="Butenko A."/>
            <person name="Tossou R."/>
            <person name="Lukes J."/>
            <person name="Yurchenko V."/>
            <person name="Alves J.M.P."/>
        </authorList>
    </citation>
    <scope>NUCLEOTIDE SEQUENCE [LARGE SCALE GENOMIC DNA]</scope>
    <source>
        <strain evidence="4 5">MF-08</strain>
    </source>
</reference>
<comment type="similarity">
    <text evidence="3">Belongs to the bacterial ribosomal protein bS16 family.</text>
</comment>
<evidence type="ECO:0000256" key="3">
    <source>
        <dbReference type="HAMAP-Rule" id="MF_00385"/>
    </source>
</evidence>
<gene>
    <name evidence="3 4" type="primary">rpsP</name>
    <name evidence="4" type="ORF">CKSOR_00383</name>
</gene>
<sequence length="89" mass="10403">MVVIRLSRSGSKKRPFYNLVVTDSRNRRDGRFIENLGFYNPITNKDIDKKRVYLERIQYWINNGAKITLAANKVISIASKENKKQSIEN</sequence>
<dbReference type="GO" id="GO:0015935">
    <property type="term" value="C:small ribosomal subunit"/>
    <property type="evidence" value="ECO:0007669"/>
    <property type="project" value="TreeGrafter"/>
</dbReference>
<dbReference type="InterPro" id="IPR023803">
    <property type="entry name" value="Ribosomal_bS16_dom_sf"/>
</dbReference>
<dbReference type="Gene3D" id="3.30.1320.10">
    <property type="match status" value="1"/>
</dbReference>
<keyword evidence="1 3" id="KW-0689">Ribosomal protein</keyword>
<dbReference type="AlphaFoldDB" id="A0A3Q8EU82"/>
<accession>A0A3Q8EU82</accession>
<dbReference type="GO" id="GO:0005737">
    <property type="term" value="C:cytoplasm"/>
    <property type="evidence" value="ECO:0007669"/>
    <property type="project" value="UniProtKB-ARBA"/>
</dbReference>
<evidence type="ECO:0000256" key="2">
    <source>
        <dbReference type="ARBA" id="ARBA00023274"/>
    </source>
</evidence>
<evidence type="ECO:0000313" key="5">
    <source>
        <dbReference type="Proteomes" id="UP000266796"/>
    </source>
</evidence>
<dbReference type="OrthoDB" id="9807878at2"/>
<proteinExistence type="inferred from homology"/>
<keyword evidence="5" id="KW-1185">Reference proteome</keyword>
<dbReference type="PANTHER" id="PTHR12919:SF20">
    <property type="entry name" value="SMALL RIBOSOMAL SUBUNIT PROTEIN BS16M"/>
    <property type="match status" value="1"/>
</dbReference>
<dbReference type="EMBL" id="CP025628">
    <property type="protein sequence ID" value="AWD32500.1"/>
    <property type="molecule type" value="Genomic_DNA"/>
</dbReference>
<dbReference type="GO" id="GO:0003735">
    <property type="term" value="F:structural constituent of ribosome"/>
    <property type="evidence" value="ECO:0007669"/>
    <property type="project" value="InterPro"/>
</dbReference>
<dbReference type="Proteomes" id="UP000266796">
    <property type="component" value="Chromosome"/>
</dbReference>
<evidence type="ECO:0000256" key="1">
    <source>
        <dbReference type="ARBA" id="ARBA00022980"/>
    </source>
</evidence>
<dbReference type="RefSeq" id="WP_108673907.1">
    <property type="nucleotide sequence ID" value="NZ_CP025628.1"/>
</dbReference>
<dbReference type="KEGG" id="kso:CKSOR_00383"/>
<protein>
    <recommendedName>
        <fullName evidence="3">Small ribosomal subunit protein bS16</fullName>
    </recommendedName>
</protein>
<organism evidence="4 5">
    <name type="scientific">Candidatus Kinetoplastidibacterium kentomonadis</name>
    <dbReference type="NCBI Taxonomy" id="1576550"/>
    <lineage>
        <taxon>Bacteria</taxon>
        <taxon>Pseudomonadati</taxon>
        <taxon>Pseudomonadota</taxon>
        <taxon>Betaproteobacteria</taxon>
        <taxon>Candidatus Kinetoplastidibacterium</taxon>
    </lineage>
</organism>
<keyword evidence="2 3" id="KW-0687">Ribonucleoprotein</keyword>
<evidence type="ECO:0000313" key="4">
    <source>
        <dbReference type="EMBL" id="AWD32500.1"/>
    </source>
</evidence>
<dbReference type="GO" id="GO:0006412">
    <property type="term" value="P:translation"/>
    <property type="evidence" value="ECO:0007669"/>
    <property type="project" value="UniProtKB-UniRule"/>
</dbReference>
<dbReference type="Pfam" id="PF00886">
    <property type="entry name" value="Ribosomal_S16"/>
    <property type="match status" value="1"/>
</dbReference>
<dbReference type="HAMAP" id="MF_00385">
    <property type="entry name" value="Ribosomal_bS16"/>
    <property type="match status" value="1"/>
</dbReference>
<dbReference type="SUPFAM" id="SSF54565">
    <property type="entry name" value="Ribosomal protein S16"/>
    <property type="match status" value="1"/>
</dbReference>
<dbReference type="NCBIfam" id="TIGR00002">
    <property type="entry name" value="S16"/>
    <property type="match status" value="1"/>
</dbReference>
<dbReference type="InterPro" id="IPR000307">
    <property type="entry name" value="Ribosomal_bS16"/>
</dbReference>
<dbReference type="PANTHER" id="PTHR12919">
    <property type="entry name" value="30S RIBOSOMAL PROTEIN S16"/>
    <property type="match status" value="1"/>
</dbReference>